<reference evidence="1 2" key="1">
    <citation type="journal article" date="2018" name="Sci. Rep.">
        <title>Genomic signatures of local adaptation to the degree of environmental predictability in rotifers.</title>
        <authorList>
            <person name="Franch-Gras L."/>
            <person name="Hahn C."/>
            <person name="Garcia-Roger E.M."/>
            <person name="Carmona M.J."/>
            <person name="Serra M."/>
            <person name="Gomez A."/>
        </authorList>
    </citation>
    <scope>NUCLEOTIDE SEQUENCE [LARGE SCALE GENOMIC DNA]</scope>
    <source>
        <strain evidence="1">HYR1</strain>
    </source>
</reference>
<protein>
    <submittedName>
        <fullName evidence="1">Uncharacterized protein</fullName>
    </submittedName>
</protein>
<dbReference type="AlphaFoldDB" id="A0A3M7SZW9"/>
<organism evidence="1 2">
    <name type="scientific">Brachionus plicatilis</name>
    <name type="common">Marine rotifer</name>
    <name type="synonym">Brachionus muelleri</name>
    <dbReference type="NCBI Taxonomy" id="10195"/>
    <lineage>
        <taxon>Eukaryota</taxon>
        <taxon>Metazoa</taxon>
        <taxon>Spiralia</taxon>
        <taxon>Gnathifera</taxon>
        <taxon>Rotifera</taxon>
        <taxon>Eurotatoria</taxon>
        <taxon>Monogononta</taxon>
        <taxon>Pseudotrocha</taxon>
        <taxon>Ploima</taxon>
        <taxon>Brachionidae</taxon>
        <taxon>Brachionus</taxon>
    </lineage>
</organism>
<accession>A0A3M7SZW9</accession>
<evidence type="ECO:0000313" key="2">
    <source>
        <dbReference type="Proteomes" id="UP000276133"/>
    </source>
</evidence>
<comment type="caution">
    <text evidence="1">The sequence shown here is derived from an EMBL/GenBank/DDBJ whole genome shotgun (WGS) entry which is preliminary data.</text>
</comment>
<name>A0A3M7SZW9_BRAPC</name>
<keyword evidence="2" id="KW-1185">Reference proteome</keyword>
<dbReference type="Proteomes" id="UP000276133">
    <property type="component" value="Unassembled WGS sequence"/>
</dbReference>
<dbReference type="EMBL" id="REGN01000533">
    <property type="protein sequence ID" value="RNA41189.1"/>
    <property type="molecule type" value="Genomic_DNA"/>
</dbReference>
<evidence type="ECO:0000313" key="1">
    <source>
        <dbReference type="EMBL" id="RNA41189.1"/>
    </source>
</evidence>
<gene>
    <name evidence="1" type="ORF">BpHYR1_036772</name>
</gene>
<sequence length="79" mass="9501">MHNVYGCLYRKKLEIKLQFFFQKLIQANSRELKLEDGQKSNFLNVFQRKDYKHWSVSERYGEVISYSGDLITKAFFITI</sequence>
<proteinExistence type="predicted"/>